<dbReference type="InterPro" id="IPR036451">
    <property type="entry name" value="CblAdoTrfase-like_sf"/>
</dbReference>
<keyword evidence="8 14" id="KW-0067">ATP-binding</keyword>
<sequence length="207" mass="23267">MKLYTKGGDQGQTAIIGGRVSKDDPRVEAYGTMDELNSFVGLVVAELEQLQSYIEQQVAEDCNSEELWLDLHDSLIQISHELFDCGSDIAYADPLDHDQLKIKSEAITILEQWIDRWTEEAPALTKFILPGGSKLAAHLHVCRTICRRAERQVVTLAREVEVSPAVLIYLNRLSDYFFAAARVANARLDVADIVYERSANVFRLKGK</sequence>
<keyword evidence="6 14" id="KW-0808">Transferase</keyword>
<evidence type="ECO:0000256" key="4">
    <source>
        <dbReference type="ARBA" id="ARBA00020963"/>
    </source>
</evidence>
<dbReference type="EMBL" id="JBHUHO010000030">
    <property type="protein sequence ID" value="MFD2116564.1"/>
    <property type="molecule type" value="Genomic_DNA"/>
</dbReference>
<protein>
    <recommendedName>
        <fullName evidence="4 14">Corrinoid adenosyltransferase</fullName>
        <ecNumber evidence="3 14">2.5.1.17</ecNumber>
    </recommendedName>
    <alternativeName>
        <fullName evidence="9 14">Cob(II)alamin adenosyltransferase</fullName>
    </alternativeName>
    <alternativeName>
        <fullName evidence="11 14">Cob(II)yrinic acid a,c-diamide adenosyltransferase</fullName>
    </alternativeName>
    <alternativeName>
        <fullName evidence="10 14">Cobinamide/cobalamin adenosyltransferase</fullName>
    </alternativeName>
</protein>
<evidence type="ECO:0000256" key="9">
    <source>
        <dbReference type="ARBA" id="ARBA00031529"/>
    </source>
</evidence>
<dbReference type="Gene3D" id="1.20.1200.10">
    <property type="entry name" value="Cobalamin adenosyltransferase-like"/>
    <property type="match status" value="1"/>
</dbReference>
<evidence type="ECO:0000256" key="5">
    <source>
        <dbReference type="ARBA" id="ARBA00022573"/>
    </source>
</evidence>
<dbReference type="PANTHER" id="PTHR12213:SF0">
    <property type="entry name" value="CORRINOID ADENOSYLTRANSFERASE MMAB"/>
    <property type="match status" value="1"/>
</dbReference>
<gene>
    <name evidence="16" type="ORF">ACFSJH_12600</name>
</gene>
<proteinExistence type="inferred from homology"/>
<dbReference type="EC" id="2.5.1.17" evidence="3 14"/>
<comment type="similarity">
    <text evidence="2 14">Belongs to the Cob(I)alamin adenosyltransferase family.</text>
</comment>
<evidence type="ECO:0000256" key="7">
    <source>
        <dbReference type="ARBA" id="ARBA00022741"/>
    </source>
</evidence>
<comment type="pathway">
    <text evidence="1 14">Cofactor biosynthesis; adenosylcobalamin biosynthesis; adenosylcobalamin from cob(II)yrinate a,c-diamide: step 2/7.</text>
</comment>
<evidence type="ECO:0000256" key="2">
    <source>
        <dbReference type="ARBA" id="ARBA00007487"/>
    </source>
</evidence>
<evidence type="ECO:0000256" key="14">
    <source>
        <dbReference type="RuleBase" id="RU366026"/>
    </source>
</evidence>
<dbReference type="Pfam" id="PF01923">
    <property type="entry name" value="Cob_adeno_trans"/>
    <property type="match status" value="1"/>
</dbReference>
<dbReference type="SUPFAM" id="SSF89028">
    <property type="entry name" value="Cobalamin adenosyltransferase-like"/>
    <property type="match status" value="1"/>
</dbReference>
<dbReference type="NCBIfam" id="TIGR00636">
    <property type="entry name" value="PduO_Nterm"/>
    <property type="match status" value="1"/>
</dbReference>
<evidence type="ECO:0000256" key="13">
    <source>
        <dbReference type="ARBA" id="ARBA00048692"/>
    </source>
</evidence>
<comment type="caution">
    <text evidence="16">The sequence shown here is derived from an EMBL/GenBank/DDBJ whole genome shotgun (WGS) entry which is preliminary data.</text>
</comment>
<evidence type="ECO:0000256" key="10">
    <source>
        <dbReference type="ARBA" id="ARBA00033334"/>
    </source>
</evidence>
<dbReference type="InterPro" id="IPR016030">
    <property type="entry name" value="CblAdoTrfase-like"/>
</dbReference>
<reference evidence="17" key="1">
    <citation type="journal article" date="2019" name="Int. J. Syst. Evol. Microbiol.">
        <title>The Global Catalogue of Microorganisms (GCM) 10K type strain sequencing project: providing services to taxonomists for standard genome sequencing and annotation.</title>
        <authorList>
            <consortium name="The Broad Institute Genomics Platform"/>
            <consortium name="The Broad Institute Genome Sequencing Center for Infectious Disease"/>
            <person name="Wu L."/>
            <person name="Ma J."/>
        </authorList>
    </citation>
    <scope>NUCLEOTIDE SEQUENCE [LARGE SCALE GENOMIC DNA]</scope>
    <source>
        <strain evidence="17">GH52</strain>
    </source>
</reference>
<dbReference type="PANTHER" id="PTHR12213">
    <property type="entry name" value="CORRINOID ADENOSYLTRANSFERASE"/>
    <property type="match status" value="1"/>
</dbReference>
<dbReference type="GO" id="GO:0008817">
    <property type="term" value="F:corrinoid adenosyltransferase activity"/>
    <property type="evidence" value="ECO:0007669"/>
    <property type="project" value="UniProtKB-EC"/>
</dbReference>
<comment type="catalytic activity">
    <reaction evidence="12 14">
        <text>2 cob(II)yrinate a,c diamide + reduced [electron-transfer flavoprotein] + 2 ATP = 2 adenosylcob(III)yrinate a,c-diamide + 2 triphosphate + oxidized [electron-transfer flavoprotein] + 3 H(+)</text>
        <dbReference type="Rhea" id="RHEA:11528"/>
        <dbReference type="Rhea" id="RHEA-COMP:10685"/>
        <dbReference type="Rhea" id="RHEA-COMP:10686"/>
        <dbReference type="ChEBI" id="CHEBI:15378"/>
        <dbReference type="ChEBI" id="CHEBI:18036"/>
        <dbReference type="ChEBI" id="CHEBI:30616"/>
        <dbReference type="ChEBI" id="CHEBI:57692"/>
        <dbReference type="ChEBI" id="CHEBI:58307"/>
        <dbReference type="ChEBI" id="CHEBI:58503"/>
        <dbReference type="ChEBI" id="CHEBI:58537"/>
        <dbReference type="EC" id="2.5.1.17"/>
    </reaction>
</comment>
<dbReference type="InterPro" id="IPR029499">
    <property type="entry name" value="PduO-typ"/>
</dbReference>
<evidence type="ECO:0000259" key="15">
    <source>
        <dbReference type="Pfam" id="PF01923"/>
    </source>
</evidence>
<evidence type="ECO:0000313" key="16">
    <source>
        <dbReference type="EMBL" id="MFD2116564.1"/>
    </source>
</evidence>
<evidence type="ECO:0000256" key="11">
    <source>
        <dbReference type="ARBA" id="ARBA00033354"/>
    </source>
</evidence>
<comment type="catalytic activity">
    <reaction evidence="13 14">
        <text>2 cob(II)alamin + reduced [electron-transfer flavoprotein] + 2 ATP = 2 adenosylcob(III)alamin + 2 triphosphate + oxidized [electron-transfer flavoprotein] + 3 H(+)</text>
        <dbReference type="Rhea" id="RHEA:28671"/>
        <dbReference type="Rhea" id="RHEA-COMP:10685"/>
        <dbReference type="Rhea" id="RHEA-COMP:10686"/>
        <dbReference type="ChEBI" id="CHEBI:15378"/>
        <dbReference type="ChEBI" id="CHEBI:16304"/>
        <dbReference type="ChEBI" id="CHEBI:18036"/>
        <dbReference type="ChEBI" id="CHEBI:18408"/>
        <dbReference type="ChEBI" id="CHEBI:30616"/>
        <dbReference type="ChEBI" id="CHEBI:57692"/>
        <dbReference type="ChEBI" id="CHEBI:58307"/>
        <dbReference type="EC" id="2.5.1.17"/>
    </reaction>
</comment>
<dbReference type="Proteomes" id="UP001597362">
    <property type="component" value="Unassembled WGS sequence"/>
</dbReference>
<evidence type="ECO:0000256" key="3">
    <source>
        <dbReference type="ARBA" id="ARBA00012454"/>
    </source>
</evidence>
<organism evidence="16 17">
    <name type="scientific">Paenibacillus yanchengensis</name>
    <dbReference type="NCBI Taxonomy" id="2035833"/>
    <lineage>
        <taxon>Bacteria</taxon>
        <taxon>Bacillati</taxon>
        <taxon>Bacillota</taxon>
        <taxon>Bacilli</taxon>
        <taxon>Bacillales</taxon>
        <taxon>Paenibacillaceae</taxon>
        <taxon>Paenibacillus</taxon>
    </lineage>
</organism>
<keyword evidence="7 14" id="KW-0547">Nucleotide-binding</keyword>
<evidence type="ECO:0000313" key="17">
    <source>
        <dbReference type="Proteomes" id="UP001597362"/>
    </source>
</evidence>
<keyword evidence="17" id="KW-1185">Reference proteome</keyword>
<evidence type="ECO:0000256" key="1">
    <source>
        <dbReference type="ARBA" id="ARBA00005121"/>
    </source>
</evidence>
<keyword evidence="5 14" id="KW-0169">Cobalamin biosynthesis</keyword>
<evidence type="ECO:0000256" key="12">
    <source>
        <dbReference type="ARBA" id="ARBA00048555"/>
    </source>
</evidence>
<evidence type="ECO:0000256" key="8">
    <source>
        <dbReference type="ARBA" id="ARBA00022840"/>
    </source>
</evidence>
<feature type="domain" description="Cobalamin adenosyltransferase-like" evidence="15">
    <location>
        <begin position="3"/>
        <end position="184"/>
    </location>
</feature>
<dbReference type="RefSeq" id="WP_377772839.1">
    <property type="nucleotide sequence ID" value="NZ_JBHUHO010000030.1"/>
</dbReference>
<accession>A0ABW4YM17</accession>
<evidence type="ECO:0000256" key="6">
    <source>
        <dbReference type="ARBA" id="ARBA00022679"/>
    </source>
</evidence>
<name>A0ABW4YM17_9BACL</name>